<keyword evidence="3" id="KW-1185">Reference proteome</keyword>
<evidence type="ECO:0000256" key="1">
    <source>
        <dbReference type="SAM" id="SignalP"/>
    </source>
</evidence>
<feature type="chain" id="PRO_5041980397" description="Inverse autotransporter beta-domain domain-containing protein" evidence="1">
    <location>
        <begin position="20"/>
        <end position="261"/>
    </location>
</feature>
<accession>A0AAE3HML3</accession>
<keyword evidence="1" id="KW-0732">Signal</keyword>
<dbReference type="Proteomes" id="UP001204445">
    <property type="component" value="Unassembled WGS sequence"/>
</dbReference>
<evidence type="ECO:0000313" key="2">
    <source>
        <dbReference type="EMBL" id="MCS3903802.1"/>
    </source>
</evidence>
<reference evidence="2" key="1">
    <citation type="submission" date="2022-08" db="EMBL/GenBank/DDBJ databases">
        <title>Genomic Encyclopedia of Type Strains, Phase III (KMG-III): the genomes of soil and plant-associated and newly described type strains.</title>
        <authorList>
            <person name="Whitman W."/>
        </authorList>
    </citation>
    <scope>NUCLEOTIDE SEQUENCE</scope>
    <source>
        <strain evidence="2">HMT 1</strain>
    </source>
</reference>
<dbReference type="EMBL" id="JANUCT010000012">
    <property type="protein sequence ID" value="MCS3903802.1"/>
    <property type="molecule type" value="Genomic_DNA"/>
</dbReference>
<evidence type="ECO:0000313" key="3">
    <source>
        <dbReference type="Proteomes" id="UP001204445"/>
    </source>
</evidence>
<dbReference type="AlphaFoldDB" id="A0AAE3HML3"/>
<sequence>MLHRLLPLLLAATSLPVIAAESGKPLEGNDQASEQQRLAGYGWTLYDNLFSTGESYLYSPLSHSLDSQVRLAAFDHWNDVHTGGGRSLLWQDPERGLVNAIASYLDYSTGHYYRFGAEGEWYHGSLTASGRAGYLHNTGQPGYLHNTDSFESQPFAGIDLRWYATDNLSFQIGGEQINDVTLGKIRLEYQPRFDSFNGLSFFARAAHGSQDNEYVLGGLRYSFGQGFGENPSLLLRDRGNPAATGVDQLSPDFKSLYYYNR</sequence>
<name>A0AAE3HML3_9GAMM</name>
<evidence type="ECO:0008006" key="4">
    <source>
        <dbReference type="Google" id="ProtNLM"/>
    </source>
</evidence>
<proteinExistence type="predicted"/>
<organism evidence="2 3">
    <name type="scientific">Methylohalomonas lacus</name>
    <dbReference type="NCBI Taxonomy" id="398773"/>
    <lineage>
        <taxon>Bacteria</taxon>
        <taxon>Pseudomonadati</taxon>
        <taxon>Pseudomonadota</taxon>
        <taxon>Gammaproteobacteria</taxon>
        <taxon>Methylohalomonadales</taxon>
        <taxon>Methylohalomonadaceae</taxon>
        <taxon>Methylohalomonas</taxon>
    </lineage>
</organism>
<gene>
    <name evidence="2" type="ORF">J2T55_001834</name>
</gene>
<feature type="signal peptide" evidence="1">
    <location>
        <begin position="1"/>
        <end position="19"/>
    </location>
</feature>
<protein>
    <recommendedName>
        <fullName evidence="4">Inverse autotransporter beta-domain domain-containing protein</fullName>
    </recommendedName>
</protein>
<comment type="caution">
    <text evidence="2">The sequence shown here is derived from an EMBL/GenBank/DDBJ whole genome shotgun (WGS) entry which is preliminary data.</text>
</comment>